<organism evidence="1 2">
    <name type="scientific">Avibacterium paragallinarum</name>
    <name type="common">Haemophilus gallinarum</name>
    <dbReference type="NCBI Taxonomy" id="728"/>
    <lineage>
        <taxon>Bacteria</taxon>
        <taxon>Pseudomonadati</taxon>
        <taxon>Pseudomonadota</taxon>
        <taxon>Gammaproteobacteria</taxon>
        <taxon>Pasteurellales</taxon>
        <taxon>Pasteurellaceae</taxon>
        <taxon>Avibacterium</taxon>
    </lineage>
</organism>
<protein>
    <submittedName>
        <fullName evidence="1">Predicted acetyltransferase</fullName>
    </submittedName>
</protein>
<sequence length="171" mass="19006">MTQSHFILRQSRIEDNQEIENVIQEAFANMPFSDGKEALLVRRLYENNEVVLSLVAENEGKIIGHILFSPATIGQQPVLALAPLSVLPQWQKQGVGKALILAAHQQLKNKEYAAIVVLGHPEYYSRFGYQTASHYGITAPFPLPEGVLRVLPFTDPPPQGEIIYAKAFNLG</sequence>
<dbReference type="SUPFAM" id="SSF55729">
    <property type="entry name" value="Acyl-CoA N-acyltransferases (Nat)"/>
    <property type="match status" value="1"/>
</dbReference>
<keyword evidence="1" id="KW-0808">Transferase</keyword>
<dbReference type="OrthoDB" id="9797178at2"/>
<gene>
    <name evidence="1" type="ORF">NCTC10926_02399</name>
</gene>
<dbReference type="Gene3D" id="3.40.630.30">
    <property type="match status" value="1"/>
</dbReference>
<dbReference type="eggNOG" id="COG3153">
    <property type="taxonomic scope" value="Bacteria"/>
</dbReference>
<dbReference type="CDD" id="cd04301">
    <property type="entry name" value="NAT_SF"/>
    <property type="match status" value="1"/>
</dbReference>
<dbReference type="PROSITE" id="PS51186">
    <property type="entry name" value="GNAT"/>
    <property type="match status" value="1"/>
</dbReference>
<dbReference type="GO" id="GO:0016747">
    <property type="term" value="F:acyltransferase activity, transferring groups other than amino-acyl groups"/>
    <property type="evidence" value="ECO:0007669"/>
    <property type="project" value="InterPro"/>
</dbReference>
<evidence type="ECO:0000313" key="2">
    <source>
        <dbReference type="Proteomes" id="UP000254620"/>
    </source>
</evidence>
<dbReference type="STRING" id="728.VY92_00195"/>
<accession>A0A0F5EYA0</accession>
<reference evidence="1 2" key="1">
    <citation type="submission" date="2018-06" db="EMBL/GenBank/DDBJ databases">
        <authorList>
            <consortium name="Pathogen Informatics"/>
            <person name="Doyle S."/>
        </authorList>
    </citation>
    <scope>NUCLEOTIDE SEQUENCE [LARGE SCALE GENOMIC DNA]</scope>
    <source>
        <strain evidence="1 2">NCTC10926</strain>
    </source>
</reference>
<dbReference type="InterPro" id="IPR000182">
    <property type="entry name" value="GNAT_dom"/>
</dbReference>
<dbReference type="Proteomes" id="UP000254620">
    <property type="component" value="Unassembled WGS sequence"/>
</dbReference>
<evidence type="ECO:0000313" key="1">
    <source>
        <dbReference type="EMBL" id="SUV40361.1"/>
    </source>
</evidence>
<dbReference type="EMBL" id="UFSW01000002">
    <property type="protein sequence ID" value="SUV40361.1"/>
    <property type="molecule type" value="Genomic_DNA"/>
</dbReference>
<name>A0A0F5EYA0_AVIPA</name>
<dbReference type="AlphaFoldDB" id="A0A0F5EYA0"/>
<dbReference type="Pfam" id="PF13508">
    <property type="entry name" value="Acetyltransf_7"/>
    <property type="match status" value="1"/>
</dbReference>
<dbReference type="InterPro" id="IPR016181">
    <property type="entry name" value="Acyl_CoA_acyltransferase"/>
</dbReference>
<proteinExistence type="predicted"/>
<dbReference type="RefSeq" id="WP_046098417.1">
    <property type="nucleotide sequence ID" value="NZ_LAEN01000045.1"/>
</dbReference>